<feature type="domain" description="Thiamine pyrophosphate enzyme N-terminal TPP-binding" evidence="17">
    <location>
        <begin position="3"/>
        <end position="119"/>
    </location>
</feature>
<evidence type="ECO:0000256" key="11">
    <source>
        <dbReference type="ARBA" id="ARBA00023052"/>
    </source>
</evidence>
<dbReference type="Pfam" id="PF02776">
    <property type="entry name" value="TPP_enzyme_N"/>
    <property type="match status" value="1"/>
</dbReference>
<keyword evidence="12 14" id="KW-0100">Branched-chain amino acid biosynthesis</keyword>
<protein>
    <recommendedName>
        <fullName evidence="4 14">Acetolactate synthase</fullName>
        <ecNumber evidence="4 14">2.2.1.6</ecNumber>
    </recommendedName>
</protein>
<dbReference type="PANTHER" id="PTHR18968:SF13">
    <property type="entry name" value="ACETOLACTATE SYNTHASE CATALYTIC SUBUNIT, MITOCHONDRIAL"/>
    <property type="match status" value="1"/>
</dbReference>
<dbReference type="EC" id="2.2.1.6" evidence="4 14"/>
<evidence type="ECO:0000256" key="12">
    <source>
        <dbReference type="ARBA" id="ARBA00023304"/>
    </source>
</evidence>
<dbReference type="InterPro" id="IPR045229">
    <property type="entry name" value="TPP_enz"/>
</dbReference>
<dbReference type="EMBL" id="MFZI01000069">
    <property type="protein sequence ID" value="OGK18494.1"/>
    <property type="molecule type" value="Genomic_DNA"/>
</dbReference>
<dbReference type="GO" id="GO:0009097">
    <property type="term" value="P:isoleucine biosynthetic process"/>
    <property type="evidence" value="ECO:0007669"/>
    <property type="project" value="UniProtKB-UniPathway"/>
</dbReference>
<evidence type="ECO:0000256" key="6">
    <source>
        <dbReference type="ARBA" id="ARBA00022630"/>
    </source>
</evidence>
<feature type="domain" description="Thiamine pyrophosphate enzyme central" evidence="15">
    <location>
        <begin position="195"/>
        <end position="329"/>
    </location>
</feature>
<dbReference type="GO" id="GO:0050660">
    <property type="term" value="F:flavin adenine dinucleotide binding"/>
    <property type="evidence" value="ECO:0007669"/>
    <property type="project" value="InterPro"/>
</dbReference>
<evidence type="ECO:0000256" key="2">
    <source>
        <dbReference type="ARBA" id="ARBA00005025"/>
    </source>
</evidence>
<dbReference type="UniPathway" id="UPA00049">
    <property type="reaction ID" value="UER00059"/>
</dbReference>
<evidence type="ECO:0000256" key="14">
    <source>
        <dbReference type="RuleBase" id="RU003591"/>
    </source>
</evidence>
<evidence type="ECO:0000256" key="13">
    <source>
        <dbReference type="ARBA" id="ARBA00048670"/>
    </source>
</evidence>
<dbReference type="Pfam" id="PF02775">
    <property type="entry name" value="TPP_enzyme_C"/>
    <property type="match status" value="1"/>
</dbReference>
<evidence type="ECO:0000256" key="3">
    <source>
        <dbReference type="ARBA" id="ARBA00007812"/>
    </source>
</evidence>
<dbReference type="GO" id="GO:0003984">
    <property type="term" value="F:acetolactate synthase activity"/>
    <property type="evidence" value="ECO:0007669"/>
    <property type="project" value="UniProtKB-EC"/>
</dbReference>
<dbReference type="AlphaFoldDB" id="A0A1F7GI91"/>
<organism evidence="18 19">
    <name type="scientific">Candidatus Roizmanbacteria bacterium RIFCSPHIGHO2_01_FULL_39_8</name>
    <dbReference type="NCBI Taxonomy" id="1802033"/>
    <lineage>
        <taxon>Bacteria</taxon>
        <taxon>Candidatus Roizmaniibacteriota</taxon>
    </lineage>
</organism>
<dbReference type="GO" id="GO:0000287">
    <property type="term" value="F:magnesium ion binding"/>
    <property type="evidence" value="ECO:0007669"/>
    <property type="project" value="UniProtKB-UniRule"/>
</dbReference>
<dbReference type="FunFam" id="3.40.50.1220:FF:000008">
    <property type="entry name" value="Acetolactate synthase"/>
    <property type="match status" value="1"/>
</dbReference>
<dbReference type="FunFam" id="3.40.50.970:FF:000007">
    <property type="entry name" value="Acetolactate synthase"/>
    <property type="match status" value="1"/>
</dbReference>
<evidence type="ECO:0000256" key="7">
    <source>
        <dbReference type="ARBA" id="ARBA00022679"/>
    </source>
</evidence>
<keyword evidence="10 14" id="KW-0460">Magnesium</keyword>
<name>A0A1F7GI91_9BACT</name>
<dbReference type="InterPro" id="IPR012001">
    <property type="entry name" value="Thiamin_PyroP_enz_TPP-bd_dom"/>
</dbReference>
<evidence type="ECO:0000256" key="10">
    <source>
        <dbReference type="ARBA" id="ARBA00022842"/>
    </source>
</evidence>
<dbReference type="PROSITE" id="PS00187">
    <property type="entry name" value="TPP_ENZYMES"/>
    <property type="match status" value="1"/>
</dbReference>
<comment type="catalytic activity">
    <reaction evidence="13 14">
        <text>2 pyruvate + H(+) = (2S)-2-acetolactate + CO2</text>
        <dbReference type="Rhea" id="RHEA:25249"/>
        <dbReference type="ChEBI" id="CHEBI:15361"/>
        <dbReference type="ChEBI" id="CHEBI:15378"/>
        <dbReference type="ChEBI" id="CHEBI:16526"/>
        <dbReference type="ChEBI" id="CHEBI:58476"/>
        <dbReference type="EC" id="2.2.1.6"/>
    </reaction>
</comment>
<dbReference type="CDD" id="cd07035">
    <property type="entry name" value="TPP_PYR_POX_like"/>
    <property type="match status" value="1"/>
</dbReference>
<dbReference type="SUPFAM" id="SSF52518">
    <property type="entry name" value="Thiamin diphosphate-binding fold (THDP-binding)"/>
    <property type="match status" value="2"/>
</dbReference>
<comment type="caution">
    <text evidence="18">The sequence shown here is derived from an EMBL/GenBank/DDBJ whole genome shotgun (WGS) entry which is preliminary data.</text>
</comment>
<dbReference type="InterPro" id="IPR012846">
    <property type="entry name" value="Acetolactate_synth_lsu"/>
</dbReference>
<dbReference type="GO" id="GO:0030976">
    <property type="term" value="F:thiamine pyrophosphate binding"/>
    <property type="evidence" value="ECO:0007669"/>
    <property type="project" value="UniProtKB-UniRule"/>
</dbReference>
<dbReference type="SUPFAM" id="SSF52467">
    <property type="entry name" value="DHS-like NAD/FAD-binding domain"/>
    <property type="match status" value="1"/>
</dbReference>
<comment type="cofactor">
    <cofactor evidence="14">
        <name>Mg(2+)</name>
        <dbReference type="ChEBI" id="CHEBI:18420"/>
    </cofactor>
    <text evidence="14">Binds 1 Mg(2+) ion per subunit.</text>
</comment>
<keyword evidence="6" id="KW-0285">Flavoprotein</keyword>
<evidence type="ECO:0000256" key="4">
    <source>
        <dbReference type="ARBA" id="ARBA00013145"/>
    </source>
</evidence>
<keyword evidence="9" id="KW-0274">FAD</keyword>
<dbReference type="Gene3D" id="3.40.50.1220">
    <property type="entry name" value="TPP-binding domain"/>
    <property type="match status" value="1"/>
</dbReference>
<feature type="domain" description="Thiamine pyrophosphate enzyme TPP-binding" evidence="16">
    <location>
        <begin position="390"/>
        <end position="537"/>
    </location>
</feature>
<dbReference type="InterPro" id="IPR000399">
    <property type="entry name" value="TPP-bd_CS"/>
</dbReference>
<evidence type="ECO:0000256" key="1">
    <source>
        <dbReference type="ARBA" id="ARBA00004974"/>
    </source>
</evidence>
<evidence type="ECO:0000256" key="9">
    <source>
        <dbReference type="ARBA" id="ARBA00022827"/>
    </source>
</evidence>
<dbReference type="InterPro" id="IPR011766">
    <property type="entry name" value="TPP_enzyme_TPP-bd"/>
</dbReference>
<dbReference type="Gene3D" id="3.40.50.970">
    <property type="match status" value="2"/>
</dbReference>
<dbReference type="Proteomes" id="UP000177026">
    <property type="component" value="Unassembled WGS sequence"/>
</dbReference>
<comment type="cofactor">
    <cofactor evidence="14">
        <name>thiamine diphosphate</name>
        <dbReference type="ChEBI" id="CHEBI:58937"/>
    </cofactor>
    <text evidence="14">Binds 1 thiamine pyrophosphate per subunit.</text>
</comment>
<dbReference type="NCBIfam" id="TIGR00118">
    <property type="entry name" value="acolac_lg"/>
    <property type="match status" value="1"/>
</dbReference>
<evidence type="ECO:0000256" key="8">
    <source>
        <dbReference type="ARBA" id="ARBA00022723"/>
    </source>
</evidence>
<evidence type="ECO:0000256" key="5">
    <source>
        <dbReference type="ARBA" id="ARBA00022605"/>
    </source>
</evidence>
<comment type="similarity">
    <text evidence="3 14">Belongs to the TPP enzyme family.</text>
</comment>
<sequence>MKMSGSKAILESFLKENVKVIFGYPGGAIMPFYDALYHYEKKIRHILVRHEQGASHAAEGYARITGEPGVCVVTSGPGATNLVTGIADAMMDSVPLVCVTGQVAKAYLGTDAFQETDVMGVTAPITKWNYQVTDAFEIADVLAKAFYIARSGRPGPVVVDITKNAQFESCDFRYPKKINLPGYVVPQKGDEIVCKEAAQLINSARKPYVLIGHGVLISKAQAELKQFLEKGGVPAASTLHGLSALPTSHPNYVGMLGMHGNYAPNVLTNEADVIIAVGMRFDDRVTGRLKDYATKAKVIHIDIDPAEMNKNVPVAIELVGDAKLVLREITKHLKRKNRRSWFGEFKSYAKKEYEKVTKKEFAPTTPKVKMAEAIDMLSKKTKGKAVIVADVGQHQMIAARFYRFADTNSYITSGGAGTMGFGVPAAMGAKVAAPKRQVIAVVGDGSFQMTLQELGTIAQEKLPVKIVILNNNYLGMVRQWQQMFFEKRYSFTYLKNPDFIAIAKGFGIKAEKVEKREQVSKALDRMLKSDNPYLLDIAVETEHNVFPMVPTGASVTEIRLE</sequence>
<reference evidence="18 19" key="1">
    <citation type="journal article" date="2016" name="Nat. Commun.">
        <title>Thousands of microbial genomes shed light on interconnected biogeochemical processes in an aquifer system.</title>
        <authorList>
            <person name="Anantharaman K."/>
            <person name="Brown C.T."/>
            <person name="Hug L.A."/>
            <person name="Sharon I."/>
            <person name="Castelle C.J."/>
            <person name="Probst A.J."/>
            <person name="Thomas B.C."/>
            <person name="Singh A."/>
            <person name="Wilkins M.J."/>
            <person name="Karaoz U."/>
            <person name="Brodie E.L."/>
            <person name="Williams K.H."/>
            <person name="Hubbard S.S."/>
            <person name="Banfield J.F."/>
        </authorList>
    </citation>
    <scope>NUCLEOTIDE SEQUENCE [LARGE SCALE GENOMIC DNA]</scope>
</reference>
<keyword evidence="8 14" id="KW-0479">Metal-binding</keyword>
<keyword evidence="11 14" id="KW-0786">Thiamine pyrophosphate</keyword>
<dbReference type="FunFam" id="3.40.50.970:FF:000016">
    <property type="entry name" value="Acetolactate synthase"/>
    <property type="match status" value="1"/>
</dbReference>
<evidence type="ECO:0000259" key="16">
    <source>
        <dbReference type="Pfam" id="PF02775"/>
    </source>
</evidence>
<evidence type="ECO:0000313" key="19">
    <source>
        <dbReference type="Proteomes" id="UP000177026"/>
    </source>
</evidence>
<evidence type="ECO:0000313" key="18">
    <source>
        <dbReference type="EMBL" id="OGK18494.1"/>
    </source>
</evidence>
<keyword evidence="5 14" id="KW-0028">Amino-acid biosynthesis</keyword>
<keyword evidence="7 14" id="KW-0808">Transferase</keyword>
<dbReference type="InterPro" id="IPR012000">
    <property type="entry name" value="Thiamin_PyroP_enz_cen_dom"/>
</dbReference>
<comment type="pathway">
    <text evidence="2 14">Amino-acid biosynthesis; L-valine biosynthesis; L-valine from pyruvate: step 1/4.</text>
</comment>
<dbReference type="GO" id="GO:0009099">
    <property type="term" value="P:L-valine biosynthetic process"/>
    <property type="evidence" value="ECO:0007669"/>
    <property type="project" value="UniProtKB-UniPathway"/>
</dbReference>
<gene>
    <name evidence="18" type="ORF">A2866_00770</name>
</gene>
<dbReference type="Pfam" id="PF00205">
    <property type="entry name" value="TPP_enzyme_M"/>
    <property type="match status" value="1"/>
</dbReference>
<dbReference type="UniPathway" id="UPA00047">
    <property type="reaction ID" value="UER00055"/>
</dbReference>
<accession>A0A1F7GI91</accession>
<evidence type="ECO:0000259" key="15">
    <source>
        <dbReference type="Pfam" id="PF00205"/>
    </source>
</evidence>
<dbReference type="CDD" id="cd02015">
    <property type="entry name" value="TPP_AHAS"/>
    <property type="match status" value="1"/>
</dbReference>
<dbReference type="InterPro" id="IPR039368">
    <property type="entry name" value="AHAS_TPP"/>
</dbReference>
<evidence type="ECO:0000259" key="17">
    <source>
        <dbReference type="Pfam" id="PF02776"/>
    </source>
</evidence>
<dbReference type="GO" id="GO:0005948">
    <property type="term" value="C:acetolactate synthase complex"/>
    <property type="evidence" value="ECO:0007669"/>
    <property type="project" value="TreeGrafter"/>
</dbReference>
<dbReference type="InterPro" id="IPR029035">
    <property type="entry name" value="DHS-like_NAD/FAD-binding_dom"/>
</dbReference>
<comment type="pathway">
    <text evidence="1 14">Amino-acid biosynthesis; L-isoleucine biosynthesis; L-isoleucine from 2-oxobutanoate: step 1/4.</text>
</comment>
<dbReference type="PANTHER" id="PTHR18968">
    <property type="entry name" value="THIAMINE PYROPHOSPHATE ENZYMES"/>
    <property type="match status" value="1"/>
</dbReference>
<dbReference type="InterPro" id="IPR029061">
    <property type="entry name" value="THDP-binding"/>
</dbReference>
<proteinExistence type="inferred from homology"/>